<dbReference type="SUPFAM" id="SSF57716">
    <property type="entry name" value="Glucocorticoid receptor-like (DNA-binding domain)"/>
    <property type="match status" value="1"/>
</dbReference>
<keyword evidence="3" id="KW-0687">Ribonucleoprotein</keyword>
<dbReference type="Gene3D" id="1.10.287.1480">
    <property type="match status" value="1"/>
</dbReference>
<comment type="caution">
    <text evidence="4">The sequence shown here is derived from an EMBL/GenBank/DDBJ whole genome shotgun (WGS) entry which is preliminary data.</text>
</comment>
<dbReference type="EMBL" id="PUHQ01000005">
    <property type="protein sequence ID" value="KAG0666409.1"/>
    <property type="molecule type" value="Genomic_DNA"/>
</dbReference>
<comment type="similarity">
    <text evidence="1">Belongs to the universal ribosomal protein uS14 family.</text>
</comment>
<evidence type="ECO:0000313" key="4">
    <source>
        <dbReference type="EMBL" id="KAG0666409.1"/>
    </source>
</evidence>
<dbReference type="Proteomes" id="UP000777482">
    <property type="component" value="Unassembled WGS sequence"/>
</dbReference>
<dbReference type="GO" id="GO:0006412">
    <property type="term" value="P:translation"/>
    <property type="evidence" value="ECO:0007669"/>
    <property type="project" value="InterPro"/>
</dbReference>
<dbReference type="Pfam" id="PF00253">
    <property type="entry name" value="Ribosomal_S14"/>
    <property type="match status" value="1"/>
</dbReference>
<proteinExistence type="inferred from homology"/>
<evidence type="ECO:0000256" key="1">
    <source>
        <dbReference type="ARBA" id="ARBA00009083"/>
    </source>
</evidence>
<protein>
    <submittedName>
        <fullName evidence="4">40S ribosomal protein mrp2, mitochondrial</fullName>
    </submittedName>
</protein>
<gene>
    <name evidence="4" type="primary">MRP2</name>
    <name evidence="4" type="ORF">C6P46_004979</name>
</gene>
<dbReference type="GO" id="GO:0005763">
    <property type="term" value="C:mitochondrial small ribosomal subunit"/>
    <property type="evidence" value="ECO:0007669"/>
    <property type="project" value="TreeGrafter"/>
</dbReference>
<dbReference type="InterPro" id="IPR001209">
    <property type="entry name" value="Ribosomal_uS14"/>
</dbReference>
<dbReference type="AlphaFoldDB" id="A0A9P7B8U3"/>
<dbReference type="GO" id="GO:0003735">
    <property type="term" value="F:structural constituent of ribosome"/>
    <property type="evidence" value="ECO:0007669"/>
    <property type="project" value="InterPro"/>
</dbReference>
<reference evidence="4 5" key="1">
    <citation type="submission" date="2020-11" db="EMBL/GenBank/DDBJ databases">
        <title>Kefir isolates.</title>
        <authorList>
            <person name="Marcisauskas S."/>
            <person name="Kim Y."/>
            <person name="Blasche S."/>
        </authorList>
    </citation>
    <scope>NUCLEOTIDE SEQUENCE [LARGE SCALE GENOMIC DNA]</scope>
    <source>
        <strain evidence="4 5">KR</strain>
    </source>
</reference>
<sequence length="105" mass="11810">MPRALPTWAALRDARIRKSVADNELLRKAYKYIRDNAQLDFRTRAAAMHKLNAMPTSTIPSMVVNRCKLTGRGGGRIANEFGLCRHRFKLEAEEGNLPGVGRASW</sequence>
<evidence type="ECO:0000256" key="3">
    <source>
        <dbReference type="ARBA" id="ARBA00023274"/>
    </source>
</evidence>
<evidence type="ECO:0000256" key="2">
    <source>
        <dbReference type="ARBA" id="ARBA00022980"/>
    </source>
</evidence>
<keyword evidence="2 4" id="KW-0689">Ribosomal protein</keyword>
<evidence type="ECO:0000313" key="5">
    <source>
        <dbReference type="Proteomes" id="UP000777482"/>
    </source>
</evidence>
<dbReference type="OrthoDB" id="413436at2759"/>
<name>A0A9P7B8U3_RHOMI</name>
<dbReference type="PANTHER" id="PTHR19836">
    <property type="entry name" value="30S RIBOSOMAL PROTEIN S14"/>
    <property type="match status" value="1"/>
</dbReference>
<accession>A0A9P7B8U3</accession>
<dbReference type="PANTHER" id="PTHR19836:SF19">
    <property type="entry name" value="SMALL RIBOSOMAL SUBUNIT PROTEIN US14M"/>
    <property type="match status" value="1"/>
</dbReference>
<organism evidence="4 5">
    <name type="scientific">Rhodotorula mucilaginosa</name>
    <name type="common">Yeast</name>
    <name type="synonym">Rhodotorula rubra</name>
    <dbReference type="NCBI Taxonomy" id="5537"/>
    <lineage>
        <taxon>Eukaryota</taxon>
        <taxon>Fungi</taxon>
        <taxon>Dikarya</taxon>
        <taxon>Basidiomycota</taxon>
        <taxon>Pucciniomycotina</taxon>
        <taxon>Microbotryomycetes</taxon>
        <taxon>Sporidiobolales</taxon>
        <taxon>Sporidiobolaceae</taxon>
        <taxon>Rhodotorula</taxon>
    </lineage>
</organism>
<keyword evidence="5" id="KW-1185">Reference proteome</keyword>